<feature type="transmembrane region" description="Helical" evidence="1">
    <location>
        <begin position="100"/>
        <end position="122"/>
    </location>
</feature>
<dbReference type="AlphaFoldDB" id="A0A1Y6BWN7"/>
<keyword evidence="3" id="KW-1185">Reference proteome</keyword>
<dbReference type="Proteomes" id="UP000192907">
    <property type="component" value="Unassembled WGS sequence"/>
</dbReference>
<keyword evidence="1" id="KW-0812">Transmembrane</keyword>
<organism evidence="2 3">
    <name type="scientific">Pseudobacteriovorax antillogorgiicola</name>
    <dbReference type="NCBI Taxonomy" id="1513793"/>
    <lineage>
        <taxon>Bacteria</taxon>
        <taxon>Pseudomonadati</taxon>
        <taxon>Bdellovibrionota</taxon>
        <taxon>Oligoflexia</taxon>
        <taxon>Oligoflexales</taxon>
        <taxon>Pseudobacteriovoracaceae</taxon>
        <taxon>Pseudobacteriovorax</taxon>
    </lineage>
</organism>
<reference evidence="3" key="1">
    <citation type="submission" date="2017-04" db="EMBL/GenBank/DDBJ databases">
        <authorList>
            <person name="Varghese N."/>
            <person name="Submissions S."/>
        </authorList>
    </citation>
    <scope>NUCLEOTIDE SEQUENCE [LARGE SCALE GENOMIC DNA]</scope>
    <source>
        <strain evidence="3">RKEM611</strain>
    </source>
</reference>
<accession>A0A1Y6BWN7</accession>
<proteinExistence type="predicted"/>
<gene>
    <name evidence="2" type="ORF">SAMN06296036_11070</name>
</gene>
<dbReference type="PANTHER" id="PTHR40394:SF2">
    <property type="entry name" value="QUINOL:CYTOCHROME C OXIDOREDUCTASE MEMBRANE PROTEIN"/>
    <property type="match status" value="1"/>
</dbReference>
<dbReference type="InterPro" id="IPR021776">
    <property type="entry name" value="ActD"/>
</dbReference>
<evidence type="ECO:0008006" key="4">
    <source>
        <dbReference type="Google" id="ProtNLM"/>
    </source>
</evidence>
<evidence type="ECO:0000313" key="2">
    <source>
        <dbReference type="EMBL" id="SMF32958.1"/>
    </source>
</evidence>
<dbReference type="Pfam" id="PF11821">
    <property type="entry name" value="ActD"/>
    <property type="match status" value="1"/>
</dbReference>
<evidence type="ECO:0000313" key="3">
    <source>
        <dbReference type="Proteomes" id="UP000192907"/>
    </source>
</evidence>
<dbReference type="STRING" id="1513793.SAMN06296036_11070"/>
<name>A0A1Y6BWN7_9BACT</name>
<dbReference type="RefSeq" id="WP_132320770.1">
    <property type="nucleotide sequence ID" value="NZ_FWZT01000010.1"/>
</dbReference>
<dbReference type="PANTHER" id="PTHR40394">
    <property type="entry name" value="LIPOPROTEIN-RELATED"/>
    <property type="match status" value="1"/>
</dbReference>
<keyword evidence="1" id="KW-0472">Membrane</keyword>
<sequence length="173" mass="18741">MKSRPGGILAVFQYLDCVCEAMEKARKRGDFDGHEVFSPTSYHEIEEAGGFGSSPVKWFTLTGAMTGTILGFSLCLGFAWDWPLVVGGKTPGIHSLPAYVVIGFEMTILLGGIATIIGMLVMGRIPNPKQRILDPRFTDDRFGIFVPNASLDGEQAKLLKACGAEEIREIAEG</sequence>
<dbReference type="OrthoDB" id="5293339at2"/>
<evidence type="ECO:0000256" key="1">
    <source>
        <dbReference type="SAM" id="Phobius"/>
    </source>
</evidence>
<keyword evidence="1" id="KW-1133">Transmembrane helix</keyword>
<feature type="transmembrane region" description="Helical" evidence="1">
    <location>
        <begin position="58"/>
        <end position="80"/>
    </location>
</feature>
<dbReference type="EMBL" id="FWZT01000010">
    <property type="protein sequence ID" value="SMF32958.1"/>
    <property type="molecule type" value="Genomic_DNA"/>
</dbReference>
<protein>
    <recommendedName>
        <fullName evidence="4">Quinol:cytochrome c oxidoreductase membrane protein</fullName>
    </recommendedName>
</protein>